<reference evidence="2 3" key="2">
    <citation type="submission" date="2020-05" db="EMBL/GenBank/DDBJ databases">
        <title>Draft genome sequence of Desulfovibrio sp. strainFSS-1.</title>
        <authorList>
            <person name="Shimoshige H."/>
            <person name="Kobayashi H."/>
            <person name="Maekawa T."/>
        </authorList>
    </citation>
    <scope>NUCLEOTIDE SEQUENCE [LARGE SCALE GENOMIC DNA]</scope>
    <source>
        <strain evidence="2 3">SIID29052-01</strain>
    </source>
</reference>
<protein>
    <recommendedName>
        <fullName evidence="4">Phosphate transport regulator</fullName>
    </recommendedName>
</protein>
<dbReference type="PANTHER" id="PTHR36536:SF3">
    <property type="entry name" value="UPF0111 PROTEIN HI_1603"/>
    <property type="match status" value="1"/>
</dbReference>
<dbReference type="RefSeq" id="WP_173081938.1">
    <property type="nucleotide sequence ID" value="NZ_BLTE01000003.1"/>
</dbReference>
<proteinExistence type="inferred from homology"/>
<dbReference type="Pfam" id="PF01865">
    <property type="entry name" value="PhoU_div"/>
    <property type="match status" value="1"/>
</dbReference>
<organism evidence="2 3">
    <name type="scientific">Fundidesulfovibrio magnetotacticus</name>
    <dbReference type="NCBI Taxonomy" id="2730080"/>
    <lineage>
        <taxon>Bacteria</taxon>
        <taxon>Pseudomonadati</taxon>
        <taxon>Thermodesulfobacteriota</taxon>
        <taxon>Desulfovibrionia</taxon>
        <taxon>Desulfovibrionales</taxon>
        <taxon>Desulfovibrionaceae</taxon>
        <taxon>Fundidesulfovibrio</taxon>
    </lineage>
</organism>
<comment type="caution">
    <text evidence="2">The sequence shown here is derived from an EMBL/GenBank/DDBJ whole genome shotgun (WGS) entry which is preliminary data.</text>
</comment>
<dbReference type="AlphaFoldDB" id="A0A6V8LKE6"/>
<dbReference type="InterPro" id="IPR038078">
    <property type="entry name" value="PhoU-like_sf"/>
</dbReference>
<dbReference type="Proteomes" id="UP000494245">
    <property type="component" value="Unassembled WGS sequence"/>
</dbReference>
<dbReference type="Gene3D" id="1.20.58.220">
    <property type="entry name" value="Phosphate transport system protein phou homolog 2, domain 2"/>
    <property type="match status" value="1"/>
</dbReference>
<reference evidence="2 3" key="1">
    <citation type="submission" date="2020-04" db="EMBL/GenBank/DDBJ databases">
        <authorList>
            <consortium name="Desulfovibrio sp. FSS-1 genome sequencing consortium"/>
            <person name="Shimoshige H."/>
            <person name="Kobayashi H."/>
            <person name="Maekawa T."/>
        </authorList>
    </citation>
    <scope>NUCLEOTIDE SEQUENCE [LARGE SCALE GENOMIC DNA]</scope>
    <source>
        <strain evidence="2 3">SIID29052-01</strain>
    </source>
</reference>
<dbReference type="InterPro" id="IPR002727">
    <property type="entry name" value="DUF47"/>
</dbReference>
<name>A0A6V8LKE6_9BACT</name>
<gene>
    <name evidence="2" type="ORF">NNJEOMEG_01004</name>
</gene>
<evidence type="ECO:0000256" key="1">
    <source>
        <dbReference type="ARBA" id="ARBA00008591"/>
    </source>
</evidence>
<sequence length="223" mass="25186">MFLSRLMVRVTGKSCLPGLLEHYAPVAKAVLVVEAALKEYAEQGHGVAFQTLCSQIDALEGQADKIKRRIRNHLPRDFFMEVDKVLFLNYTRSQDNILDSAQDAMGWLGMRRVDLPKEHLDRARELGREACRSIELLGPALQDTVDLIQGRTSDRSAVKDRHHQVRLQHHKTAKLARAALRGAYEADADFRDVHVFEKLVEHLGDMSHNAEGSADILRAMIAR</sequence>
<dbReference type="PANTHER" id="PTHR36536">
    <property type="entry name" value="UPF0111 PROTEIN HI_1603"/>
    <property type="match status" value="1"/>
</dbReference>
<dbReference type="InterPro" id="IPR018445">
    <property type="entry name" value="Put_Phosphate_transp_reg"/>
</dbReference>
<evidence type="ECO:0008006" key="4">
    <source>
        <dbReference type="Google" id="ProtNLM"/>
    </source>
</evidence>
<accession>A0A6V8LKE6</accession>
<keyword evidence="3" id="KW-1185">Reference proteome</keyword>
<evidence type="ECO:0000313" key="2">
    <source>
        <dbReference type="EMBL" id="GFK93173.1"/>
    </source>
</evidence>
<comment type="similarity">
    <text evidence="1">Belongs to the UPF0111 family.</text>
</comment>
<dbReference type="EMBL" id="BLTE01000003">
    <property type="protein sequence ID" value="GFK93173.1"/>
    <property type="molecule type" value="Genomic_DNA"/>
</dbReference>
<evidence type="ECO:0000313" key="3">
    <source>
        <dbReference type="Proteomes" id="UP000494245"/>
    </source>
</evidence>